<feature type="non-terminal residue" evidence="1">
    <location>
        <position position="67"/>
    </location>
</feature>
<gene>
    <name evidence="1" type="ORF">ND812_18355</name>
</gene>
<dbReference type="Proteomes" id="UP001209737">
    <property type="component" value="Unassembled WGS sequence"/>
</dbReference>
<dbReference type="RefSeq" id="WP_265376764.1">
    <property type="nucleotide sequence ID" value="NZ_JAMQPV010000020.1"/>
</dbReference>
<protein>
    <submittedName>
        <fullName evidence="1">Uncharacterized protein</fullName>
    </submittedName>
</protein>
<organism evidence="1 2">
    <name type="scientific">Leptospira limi</name>
    <dbReference type="NCBI Taxonomy" id="2950023"/>
    <lineage>
        <taxon>Bacteria</taxon>
        <taxon>Pseudomonadati</taxon>
        <taxon>Spirochaetota</taxon>
        <taxon>Spirochaetia</taxon>
        <taxon>Leptospirales</taxon>
        <taxon>Leptospiraceae</taxon>
        <taxon>Leptospira</taxon>
    </lineage>
</organism>
<proteinExistence type="predicted"/>
<accession>A0ABT3M276</accession>
<name>A0ABT3M276_9LEPT</name>
<keyword evidence="2" id="KW-1185">Reference proteome</keyword>
<dbReference type="EMBL" id="JAMQPV010000020">
    <property type="protein sequence ID" value="MCW7464070.1"/>
    <property type="molecule type" value="Genomic_DNA"/>
</dbReference>
<evidence type="ECO:0000313" key="2">
    <source>
        <dbReference type="Proteomes" id="UP001209737"/>
    </source>
</evidence>
<reference evidence="1 2" key="1">
    <citation type="submission" date="2022-06" db="EMBL/GenBank/DDBJ databases">
        <title>Leptospira isolates from biofilms formed at urban environments.</title>
        <authorList>
            <person name="Ribeiro P.S."/>
            <person name="Sousa T."/>
            <person name="Carvalho N."/>
            <person name="Aburjaile F."/>
            <person name="Neves F."/>
            <person name="Oliveira D."/>
            <person name="Blanco L."/>
            <person name="Lima J."/>
            <person name="Costa F."/>
            <person name="Brenig B."/>
            <person name="Soares S."/>
            <person name="Ramos R."/>
            <person name="Goes-Neto A."/>
            <person name="Matiuzzi M."/>
            <person name="Azevedo V."/>
            <person name="Ristow P."/>
        </authorList>
    </citation>
    <scope>NUCLEOTIDE SEQUENCE [LARGE SCALE GENOMIC DNA]</scope>
    <source>
        <strain evidence="1 2">VSF25</strain>
    </source>
</reference>
<evidence type="ECO:0000313" key="1">
    <source>
        <dbReference type="EMBL" id="MCW7464070.1"/>
    </source>
</evidence>
<sequence>MNHLAKYKQLLIILILFGYSLRSQVVIPELEVPGYETNFMREVYGRSYFLGSLSSWNEQVLYYQDML</sequence>
<comment type="caution">
    <text evidence="1">The sequence shown here is derived from an EMBL/GenBank/DDBJ whole genome shotgun (WGS) entry which is preliminary data.</text>
</comment>